<dbReference type="Pfam" id="PF00877">
    <property type="entry name" value="NLPC_P60"/>
    <property type="match status" value="1"/>
</dbReference>
<dbReference type="SUPFAM" id="SSF54001">
    <property type="entry name" value="Cysteine proteinases"/>
    <property type="match status" value="1"/>
</dbReference>
<keyword evidence="8" id="KW-1185">Reference proteome</keyword>
<dbReference type="InterPro" id="IPR038765">
    <property type="entry name" value="Papain-like_cys_pep_sf"/>
</dbReference>
<comment type="similarity">
    <text evidence="1">Belongs to the peptidase C40 family.</text>
</comment>
<evidence type="ECO:0000313" key="7">
    <source>
        <dbReference type="EMBL" id="VBB06804.1"/>
    </source>
</evidence>
<dbReference type="SUPFAM" id="SSF47090">
    <property type="entry name" value="PGBD-like"/>
    <property type="match status" value="1"/>
</dbReference>
<dbReference type="InterPro" id="IPR036366">
    <property type="entry name" value="PGBDSf"/>
</dbReference>
<reference evidence="7 8" key="1">
    <citation type="submission" date="2018-06" db="EMBL/GenBank/DDBJ databases">
        <authorList>
            <person name="Strepis N."/>
        </authorList>
    </citation>
    <scope>NUCLEOTIDE SEQUENCE [LARGE SCALE GENOMIC DNA]</scope>
    <source>
        <strain evidence="7">LUCI</strain>
    </source>
</reference>
<evidence type="ECO:0000256" key="5">
    <source>
        <dbReference type="SAM" id="SignalP"/>
    </source>
</evidence>
<evidence type="ECO:0000256" key="1">
    <source>
        <dbReference type="ARBA" id="ARBA00007074"/>
    </source>
</evidence>
<evidence type="ECO:0000256" key="4">
    <source>
        <dbReference type="ARBA" id="ARBA00022807"/>
    </source>
</evidence>
<dbReference type="InterPro" id="IPR002477">
    <property type="entry name" value="Peptidoglycan-bd-like"/>
</dbReference>
<keyword evidence="3" id="KW-0378">Hydrolase</keyword>
<evidence type="ECO:0000256" key="3">
    <source>
        <dbReference type="ARBA" id="ARBA00022801"/>
    </source>
</evidence>
<evidence type="ECO:0000256" key="2">
    <source>
        <dbReference type="ARBA" id="ARBA00022670"/>
    </source>
</evidence>
<keyword evidence="4" id="KW-0788">Thiol protease</keyword>
<dbReference type="InterPro" id="IPR036365">
    <property type="entry name" value="PGBD-like_sf"/>
</dbReference>
<dbReference type="GO" id="GO:0006508">
    <property type="term" value="P:proteolysis"/>
    <property type="evidence" value="ECO:0007669"/>
    <property type="project" value="UniProtKB-KW"/>
</dbReference>
<dbReference type="Pfam" id="PF01471">
    <property type="entry name" value="PG_binding_1"/>
    <property type="match status" value="1"/>
</dbReference>
<dbReference type="PANTHER" id="PTHR47053">
    <property type="entry name" value="MUREIN DD-ENDOPEPTIDASE MEPH-RELATED"/>
    <property type="match status" value="1"/>
</dbReference>
<name>A0A498R5S3_9FIRM</name>
<dbReference type="GO" id="GO:0008234">
    <property type="term" value="F:cysteine-type peptidase activity"/>
    <property type="evidence" value="ECO:0007669"/>
    <property type="project" value="UniProtKB-KW"/>
</dbReference>
<evidence type="ECO:0000313" key="8">
    <source>
        <dbReference type="Proteomes" id="UP000277811"/>
    </source>
</evidence>
<evidence type="ECO:0000259" key="6">
    <source>
        <dbReference type="PROSITE" id="PS51935"/>
    </source>
</evidence>
<feature type="chain" id="PRO_5019826013" description="NlpC/P60 domain-containing protein" evidence="5">
    <location>
        <begin position="24"/>
        <end position="223"/>
    </location>
</feature>
<dbReference type="InterPro" id="IPR051202">
    <property type="entry name" value="Peptidase_C40"/>
</dbReference>
<dbReference type="Gene3D" id="1.10.101.10">
    <property type="entry name" value="PGBD-like superfamily/PGBD"/>
    <property type="match status" value="1"/>
</dbReference>
<feature type="domain" description="NlpC/P60" evidence="6">
    <location>
        <begin position="102"/>
        <end position="223"/>
    </location>
</feature>
<dbReference type="PROSITE" id="PS51935">
    <property type="entry name" value="NLPC_P60"/>
    <property type="match status" value="1"/>
</dbReference>
<dbReference type="PANTHER" id="PTHR47053:SF1">
    <property type="entry name" value="MUREIN DD-ENDOPEPTIDASE MEPH-RELATED"/>
    <property type="match status" value="1"/>
</dbReference>
<dbReference type="Gene3D" id="3.90.1720.10">
    <property type="entry name" value="endopeptidase domain like (from Nostoc punctiforme)"/>
    <property type="match status" value="1"/>
</dbReference>
<organism evidence="7 8">
    <name type="scientific">Lucifera butyrica</name>
    <dbReference type="NCBI Taxonomy" id="1351585"/>
    <lineage>
        <taxon>Bacteria</taxon>
        <taxon>Bacillati</taxon>
        <taxon>Bacillota</taxon>
        <taxon>Negativicutes</taxon>
        <taxon>Veillonellales</taxon>
        <taxon>Veillonellaceae</taxon>
        <taxon>Lucifera</taxon>
    </lineage>
</organism>
<keyword evidence="5" id="KW-0732">Signal</keyword>
<dbReference type="EMBL" id="UPPP01000068">
    <property type="protein sequence ID" value="VBB06804.1"/>
    <property type="molecule type" value="Genomic_DNA"/>
</dbReference>
<gene>
    <name evidence="7" type="ORF">LUCI_2041</name>
</gene>
<accession>A0A498R5S3</accession>
<sequence>MKKLLRTMFLLCFFLGAVSLAHASGVIREGDQGNDVRMVQSQLIALGYNVGTADGDFGAVTASAVKAFQRDHGIEADGIVGSETYRLLMGREMPVSRDSQQTSMIRRTLQTAMQYLGVPYLFGGSSPNGFDCSGFTQFVFGQAGVYLPRAADEQFDVGRTVAYSHLQPGDLVYFTTYASGASHVGIYLGNGQFISATSSRGIAIDSLGSSYWGPRYLGARRVV</sequence>
<protein>
    <recommendedName>
        <fullName evidence="6">NlpC/P60 domain-containing protein</fullName>
    </recommendedName>
</protein>
<feature type="signal peptide" evidence="5">
    <location>
        <begin position="1"/>
        <end position="23"/>
    </location>
</feature>
<proteinExistence type="inferred from homology"/>
<keyword evidence="2" id="KW-0645">Protease</keyword>
<dbReference type="RefSeq" id="WP_243638715.1">
    <property type="nucleotide sequence ID" value="NZ_UPPP01000068.1"/>
</dbReference>
<dbReference type="Proteomes" id="UP000277811">
    <property type="component" value="Unassembled WGS sequence"/>
</dbReference>
<dbReference type="AlphaFoldDB" id="A0A498R5S3"/>
<dbReference type="InterPro" id="IPR000064">
    <property type="entry name" value="NLP_P60_dom"/>
</dbReference>